<dbReference type="Pfam" id="PF00271">
    <property type="entry name" value="Helicase_C"/>
    <property type="match status" value="1"/>
</dbReference>
<evidence type="ECO:0000256" key="10">
    <source>
        <dbReference type="ARBA" id="ARBA00023204"/>
    </source>
</evidence>
<keyword evidence="19" id="KW-1185">Reference proteome</keyword>
<comment type="caution">
    <text evidence="18">The sequence shown here is derived from an EMBL/GenBank/DDBJ whole genome shotgun (WGS) entry which is preliminary data.</text>
</comment>
<comment type="catalytic activity">
    <reaction evidence="12 15">
        <text>Couples ATP hydrolysis with the unwinding of duplex DNA by translocating in the 3'-5' direction.</text>
        <dbReference type="EC" id="5.6.2.4"/>
    </reaction>
</comment>
<dbReference type="SUPFAM" id="SSF52540">
    <property type="entry name" value="P-loop containing nucleoside triphosphate hydrolases"/>
    <property type="match status" value="2"/>
</dbReference>
<keyword evidence="3 15" id="KW-0547">Nucleotide-binding</keyword>
<evidence type="ECO:0000256" key="5">
    <source>
        <dbReference type="ARBA" id="ARBA00022801"/>
    </source>
</evidence>
<evidence type="ECO:0000256" key="11">
    <source>
        <dbReference type="ARBA" id="ARBA00023235"/>
    </source>
</evidence>
<dbReference type="Proteomes" id="UP000192343">
    <property type="component" value="Unassembled WGS sequence"/>
</dbReference>
<keyword evidence="7 15" id="KW-0067">ATP-binding</keyword>
<dbReference type="InterPro" id="IPR004609">
    <property type="entry name" value="ATP-dep_DNA_helicase_RecG"/>
</dbReference>
<dbReference type="PROSITE" id="PS51192">
    <property type="entry name" value="HELICASE_ATP_BIND_1"/>
    <property type="match status" value="1"/>
</dbReference>
<dbReference type="GO" id="GO:0006281">
    <property type="term" value="P:DNA repair"/>
    <property type="evidence" value="ECO:0007669"/>
    <property type="project" value="UniProtKB-UniRule"/>
</dbReference>
<dbReference type="Pfam" id="PF17191">
    <property type="entry name" value="RecG_wedge"/>
    <property type="match status" value="1"/>
</dbReference>
<evidence type="ECO:0000313" key="19">
    <source>
        <dbReference type="Proteomes" id="UP000192343"/>
    </source>
</evidence>
<comment type="catalytic activity">
    <reaction evidence="14 15">
        <text>ATP + H2O = ADP + phosphate + H(+)</text>
        <dbReference type="Rhea" id="RHEA:13065"/>
        <dbReference type="ChEBI" id="CHEBI:15377"/>
        <dbReference type="ChEBI" id="CHEBI:15378"/>
        <dbReference type="ChEBI" id="CHEBI:30616"/>
        <dbReference type="ChEBI" id="CHEBI:43474"/>
        <dbReference type="ChEBI" id="CHEBI:456216"/>
        <dbReference type="EC" id="5.6.2.4"/>
    </reaction>
</comment>
<dbReference type="InterPro" id="IPR001650">
    <property type="entry name" value="Helicase_C-like"/>
</dbReference>
<dbReference type="SMART" id="SM00490">
    <property type="entry name" value="HELICc"/>
    <property type="match status" value="1"/>
</dbReference>
<dbReference type="GO" id="GO:0003677">
    <property type="term" value="F:DNA binding"/>
    <property type="evidence" value="ECO:0007669"/>
    <property type="project" value="UniProtKB-KW"/>
</dbReference>
<dbReference type="CDD" id="cd17992">
    <property type="entry name" value="DEXHc_RecG"/>
    <property type="match status" value="1"/>
</dbReference>
<dbReference type="PANTHER" id="PTHR47964">
    <property type="entry name" value="ATP-DEPENDENT DNA HELICASE HOMOLOG RECG, CHLOROPLASTIC"/>
    <property type="match status" value="1"/>
</dbReference>
<dbReference type="InterPro" id="IPR047112">
    <property type="entry name" value="RecG/Mfd"/>
</dbReference>
<evidence type="ECO:0000256" key="14">
    <source>
        <dbReference type="ARBA" id="ARBA00048988"/>
    </source>
</evidence>
<dbReference type="EMBL" id="MWQY01000001">
    <property type="protein sequence ID" value="ORC38309.1"/>
    <property type="molecule type" value="Genomic_DNA"/>
</dbReference>
<dbReference type="InterPro" id="IPR033454">
    <property type="entry name" value="RecG_wedge"/>
</dbReference>
<keyword evidence="6 15" id="KW-0347">Helicase</keyword>
<comment type="function">
    <text evidence="15">Plays a critical role in recombination and DNA repair. Helps process Holliday junction intermediates to mature products by catalyzing branch migration. Has replication fork regression activity, unwinds stalled or blocked replication forks to make a HJ that can be resolved. Has a DNA unwinding activity characteristic of a DNA helicase with 3'-5' polarity.</text>
</comment>
<dbReference type="GO" id="GO:0043138">
    <property type="term" value="F:3'-5' DNA helicase activity"/>
    <property type="evidence" value="ECO:0007669"/>
    <property type="project" value="UniProtKB-EC"/>
</dbReference>
<keyword evidence="10 15" id="KW-0234">DNA repair</keyword>
<dbReference type="GO" id="GO:0006310">
    <property type="term" value="P:DNA recombination"/>
    <property type="evidence" value="ECO:0007669"/>
    <property type="project" value="UniProtKB-UniRule"/>
</dbReference>
<dbReference type="CDD" id="cd18811">
    <property type="entry name" value="SF2_C_RecG"/>
    <property type="match status" value="1"/>
</dbReference>
<dbReference type="SMART" id="SM00487">
    <property type="entry name" value="DEXDc"/>
    <property type="match status" value="1"/>
</dbReference>
<evidence type="ECO:0000256" key="12">
    <source>
        <dbReference type="ARBA" id="ARBA00034617"/>
    </source>
</evidence>
<reference evidence="18 19" key="1">
    <citation type="submission" date="2017-03" db="EMBL/GenBank/DDBJ databases">
        <title>Draft Genome sequence of Marispirochaeta sp. strain JC444.</title>
        <authorList>
            <person name="Shivani Y."/>
            <person name="Subhash Y."/>
            <person name="Sasikala C."/>
            <person name="Ramana C."/>
        </authorList>
    </citation>
    <scope>NUCLEOTIDE SEQUENCE [LARGE SCALE GENOMIC DNA]</scope>
    <source>
        <strain evidence="18 19">JC444</strain>
    </source>
</reference>
<dbReference type="Pfam" id="PF19833">
    <property type="entry name" value="RecG_dom3_C"/>
    <property type="match status" value="1"/>
</dbReference>
<proteinExistence type="inferred from homology"/>
<keyword evidence="11" id="KW-0413">Isomerase</keyword>
<evidence type="ECO:0000256" key="4">
    <source>
        <dbReference type="ARBA" id="ARBA00022763"/>
    </source>
</evidence>
<dbReference type="InterPro" id="IPR014001">
    <property type="entry name" value="Helicase_ATP-bd"/>
</dbReference>
<dbReference type="InterPro" id="IPR011545">
    <property type="entry name" value="DEAD/DEAH_box_helicase_dom"/>
</dbReference>
<dbReference type="STRING" id="1963862.B4O97_00700"/>
<keyword evidence="8" id="KW-0238">DNA-binding</keyword>
<keyword evidence="5 15" id="KW-0378">Hydrolase</keyword>
<evidence type="ECO:0000256" key="1">
    <source>
        <dbReference type="ARBA" id="ARBA00007504"/>
    </source>
</evidence>
<protein>
    <recommendedName>
        <fullName evidence="2 15">ATP-dependent DNA helicase RecG</fullName>
        <ecNumber evidence="13 15">5.6.2.4</ecNumber>
    </recommendedName>
</protein>
<organism evidence="18 19">
    <name type="scientific">Marispirochaeta aestuarii</name>
    <dbReference type="NCBI Taxonomy" id="1963862"/>
    <lineage>
        <taxon>Bacteria</taxon>
        <taxon>Pseudomonadati</taxon>
        <taxon>Spirochaetota</taxon>
        <taxon>Spirochaetia</taxon>
        <taxon>Spirochaetales</taxon>
        <taxon>Spirochaetaceae</taxon>
        <taxon>Marispirochaeta</taxon>
    </lineage>
</organism>
<dbReference type="NCBIfam" id="TIGR00643">
    <property type="entry name" value="recG"/>
    <property type="match status" value="1"/>
</dbReference>
<dbReference type="NCBIfam" id="NF008168">
    <property type="entry name" value="PRK10917.2-2"/>
    <property type="match status" value="1"/>
</dbReference>
<comment type="similarity">
    <text evidence="1 15">Belongs to the helicase family. RecG subfamily.</text>
</comment>
<evidence type="ECO:0000259" key="16">
    <source>
        <dbReference type="PROSITE" id="PS51192"/>
    </source>
</evidence>
<dbReference type="GO" id="GO:0005524">
    <property type="term" value="F:ATP binding"/>
    <property type="evidence" value="ECO:0007669"/>
    <property type="project" value="UniProtKB-KW"/>
</dbReference>
<evidence type="ECO:0000256" key="3">
    <source>
        <dbReference type="ARBA" id="ARBA00022741"/>
    </source>
</evidence>
<evidence type="ECO:0000256" key="15">
    <source>
        <dbReference type="RuleBase" id="RU363016"/>
    </source>
</evidence>
<evidence type="ECO:0000256" key="6">
    <source>
        <dbReference type="ARBA" id="ARBA00022806"/>
    </source>
</evidence>
<dbReference type="EC" id="5.6.2.4" evidence="13 15"/>
<feature type="domain" description="Helicase C-terminal" evidence="17">
    <location>
        <begin position="456"/>
        <end position="621"/>
    </location>
</feature>
<dbReference type="PROSITE" id="PS51194">
    <property type="entry name" value="HELICASE_CTER"/>
    <property type="match status" value="1"/>
</dbReference>
<dbReference type="InterPro" id="IPR045562">
    <property type="entry name" value="RecG_dom3_C"/>
</dbReference>
<dbReference type="Pfam" id="PF00270">
    <property type="entry name" value="DEAD"/>
    <property type="match status" value="1"/>
</dbReference>
<dbReference type="GO" id="GO:0016887">
    <property type="term" value="F:ATP hydrolysis activity"/>
    <property type="evidence" value="ECO:0007669"/>
    <property type="project" value="RHEA"/>
</dbReference>
<dbReference type="PANTHER" id="PTHR47964:SF1">
    <property type="entry name" value="ATP-DEPENDENT DNA HELICASE HOMOLOG RECG, CHLOROPLASTIC"/>
    <property type="match status" value="1"/>
</dbReference>
<name>A0A1Y1S2V9_9SPIO</name>
<feature type="domain" description="Helicase ATP-binding" evidence="16">
    <location>
        <begin position="276"/>
        <end position="437"/>
    </location>
</feature>
<gene>
    <name evidence="18" type="ORF">B4O97_00700</name>
</gene>
<dbReference type="RefSeq" id="WP_083047310.1">
    <property type="nucleotide sequence ID" value="NZ_MWQY01000001.1"/>
</dbReference>
<evidence type="ECO:0000256" key="13">
    <source>
        <dbReference type="ARBA" id="ARBA00034808"/>
    </source>
</evidence>
<sequence>MFLRELRTQPGELKGIGPRTAEAFASLGIESLGDLLLHAPRYYEDRKTEVPLSKGVGGSPVNTIATVIAHDWFGFGRRRTLKVWIEDSSGRAALNCFGRNFLQQKLPVGAQIRIYGQFSYRFGEIQASSFEFEASETPSGTSSFGSLVPIYPAGASLRQGAIRKAIHEGLAKYIDQIEDELPPIYAREEIPVSKKKQLQGLHCPETLDEVRLARRALAWEEFFYLQLSIARRGLALRSTRKERTTARGTLARRVLESLPFELTRDQKTVLREIREDLRGSRPMARLIQGDVGSGKTLTAFLAACESIEAGEQAAFMAPTELLARQHAENAARLLEPAGVRLALLTGSVQSRAREEILSRLESGEIDLLIGTHALFSEGVRFRCLGLAIIDEQQRFGVLQRVALSQKGEEPDTLVMTATPIPRTLAMTVFGDLDVSVIRSMPPGRKPVITHLARMGREEKVYEWLKKEVRTGRQAYCVYPLIAESSKMDLKDAEGMYEALKQRFPDFRLGLIHSRLDEEEKVSVMRSFSSGEIDILVSTSVVEVGVDVPNATCMVVEHAERFGLAALHQLRGRVGRGEFQSYMFLVYAPDLSEEGKRRLRVMMENSDGFAVAEEDLKIRGPGNMTGTEQAGFLRLRFADPAADGETMLRARNLARKILQDDPGLLKPENSLLRQVINRTRPFEEELINGG</sequence>
<evidence type="ECO:0000256" key="9">
    <source>
        <dbReference type="ARBA" id="ARBA00023172"/>
    </source>
</evidence>
<dbReference type="CDD" id="cd04488">
    <property type="entry name" value="RecG_wedge_OBF"/>
    <property type="match status" value="1"/>
</dbReference>
<accession>A0A1Y1S2V9</accession>
<evidence type="ECO:0000256" key="8">
    <source>
        <dbReference type="ARBA" id="ARBA00023125"/>
    </source>
</evidence>
<dbReference type="InterPro" id="IPR012340">
    <property type="entry name" value="NA-bd_OB-fold"/>
</dbReference>
<evidence type="ECO:0000256" key="2">
    <source>
        <dbReference type="ARBA" id="ARBA00017846"/>
    </source>
</evidence>
<dbReference type="Gene3D" id="3.40.50.300">
    <property type="entry name" value="P-loop containing nucleotide triphosphate hydrolases"/>
    <property type="match status" value="2"/>
</dbReference>
<dbReference type="SUPFAM" id="SSF50249">
    <property type="entry name" value="Nucleic acid-binding proteins"/>
    <property type="match status" value="1"/>
</dbReference>
<dbReference type="AlphaFoldDB" id="A0A1Y1S2V9"/>
<dbReference type="NCBIfam" id="NF008165">
    <property type="entry name" value="PRK10917.1-3"/>
    <property type="match status" value="1"/>
</dbReference>
<keyword evidence="9 15" id="KW-0233">DNA recombination</keyword>
<evidence type="ECO:0000313" key="18">
    <source>
        <dbReference type="EMBL" id="ORC38309.1"/>
    </source>
</evidence>
<dbReference type="OrthoDB" id="9804325at2"/>
<dbReference type="InterPro" id="IPR027417">
    <property type="entry name" value="P-loop_NTPase"/>
</dbReference>
<evidence type="ECO:0000259" key="17">
    <source>
        <dbReference type="PROSITE" id="PS51194"/>
    </source>
</evidence>
<keyword evidence="4 15" id="KW-0227">DNA damage</keyword>
<evidence type="ECO:0000256" key="7">
    <source>
        <dbReference type="ARBA" id="ARBA00022840"/>
    </source>
</evidence>
<dbReference type="Gene3D" id="2.40.50.140">
    <property type="entry name" value="Nucleic acid-binding proteins"/>
    <property type="match status" value="1"/>
</dbReference>